<dbReference type="KEGG" id="hbh:E4T21_11890"/>
<dbReference type="Proteomes" id="UP000324285">
    <property type="component" value="Chromosome"/>
</dbReference>
<proteinExistence type="predicted"/>
<dbReference type="RefSeq" id="WP_149285179.1">
    <property type="nucleotide sequence ID" value="NZ_CP038437.2"/>
</dbReference>
<protein>
    <recommendedName>
        <fullName evidence="3">Alpha/beta hydrolase</fullName>
    </recommendedName>
</protein>
<reference evidence="1" key="1">
    <citation type="submission" date="2021-02" db="EMBL/GenBank/DDBJ databases">
        <title>Strain Y2R2, a novel species of the genus Halomonas.</title>
        <authorList>
            <person name="Huang H."/>
        </authorList>
    </citation>
    <scope>NUCLEOTIDE SEQUENCE</scope>
    <source>
        <strain evidence="1">Y2R2</strain>
    </source>
</reference>
<sequence>MEDIQTFFNSVGQGYGAGRVIIDDVFCQYNIHDLSKPLVYTFSNMGQVTTLENATDKDYSAWGYSFINKQGLNVIAFSCLEKPSWFRSDIFHDFIVQLSALTGNYVERLGYGGSMGGYAVAAFANQLQMDRILVMNPISTLNEELAPFETRFKPHRRRYNWSNSFHDGATASVPGYIIYDPLFELDKKHATRFDTLCHLKLPGVGHGIPRHLHNIGSLKWIVQRFIRGAINEHKFYTRARKRRNYPGYYNWMLSKQNIHLTNKRRHIIMLHKKANRIISGISREIPHEEIKRIIHAAERISHEMPEESLNLFSIVNKIKPNDPLVKRRIAQVKAKSIPSR</sequence>
<keyword evidence="2" id="KW-1185">Reference proteome</keyword>
<gene>
    <name evidence="1" type="ORF">E4T21_11890</name>
</gene>
<evidence type="ECO:0008006" key="3">
    <source>
        <dbReference type="Google" id="ProtNLM"/>
    </source>
</evidence>
<dbReference type="SUPFAM" id="SSF53474">
    <property type="entry name" value="alpha/beta-Hydrolases"/>
    <property type="match status" value="1"/>
</dbReference>
<name>A0A5C1NK40_9GAMM</name>
<dbReference type="OrthoDB" id="6163825at2"/>
<dbReference type="InterPro" id="IPR029058">
    <property type="entry name" value="AB_hydrolase_fold"/>
</dbReference>
<evidence type="ECO:0000313" key="2">
    <source>
        <dbReference type="Proteomes" id="UP000324285"/>
    </source>
</evidence>
<accession>A0A5C1NK40</accession>
<dbReference type="EMBL" id="CP038437">
    <property type="protein sequence ID" value="QEM82169.1"/>
    <property type="molecule type" value="Genomic_DNA"/>
</dbReference>
<dbReference type="AlphaFoldDB" id="A0A5C1NK40"/>
<organism evidence="1 2">
    <name type="scientific">Halomonas binhaiensis</name>
    <dbReference type="NCBI Taxonomy" id="2562282"/>
    <lineage>
        <taxon>Bacteria</taxon>
        <taxon>Pseudomonadati</taxon>
        <taxon>Pseudomonadota</taxon>
        <taxon>Gammaproteobacteria</taxon>
        <taxon>Oceanospirillales</taxon>
        <taxon>Halomonadaceae</taxon>
        <taxon>Halomonas</taxon>
    </lineage>
</organism>
<evidence type="ECO:0000313" key="1">
    <source>
        <dbReference type="EMBL" id="QEM82169.1"/>
    </source>
</evidence>